<evidence type="ECO:0000256" key="1">
    <source>
        <dbReference type="SAM" id="Coils"/>
    </source>
</evidence>
<dbReference type="RefSeq" id="WP_011994470.1">
    <property type="nucleotide sequence ID" value="NC_009718.1"/>
</dbReference>
<reference evidence="3 4" key="1">
    <citation type="submission" date="2007-07" db="EMBL/GenBank/DDBJ databases">
        <title>Complete sequence of Fervidobacterium nodosum Rt17-B1.</title>
        <authorList>
            <consortium name="US DOE Joint Genome Institute"/>
            <person name="Copeland A."/>
            <person name="Lucas S."/>
            <person name="Lapidus A."/>
            <person name="Barry K."/>
            <person name="Glavina del Rio T."/>
            <person name="Dalin E."/>
            <person name="Tice H."/>
            <person name="Pitluck S."/>
            <person name="Saunders E."/>
            <person name="Brettin T."/>
            <person name="Bruce D."/>
            <person name="Detter J.C."/>
            <person name="Han C."/>
            <person name="Schmutz J."/>
            <person name="Larimer F."/>
            <person name="Land M."/>
            <person name="Hauser L."/>
            <person name="Kyrpides N."/>
            <person name="Mikhailova N."/>
            <person name="Nelson K."/>
            <person name="Gogarten J.P."/>
            <person name="Noll K."/>
            <person name="Richardson P."/>
        </authorList>
    </citation>
    <scope>NUCLEOTIDE SEQUENCE [LARGE SCALE GENOMIC DNA]</scope>
    <source>
        <strain evidence="4">ATCC 35602 / DSM 5306 / Rt17-B1</strain>
    </source>
</reference>
<dbReference type="PROSITE" id="PS50042">
    <property type="entry name" value="CNMP_BINDING_3"/>
    <property type="match status" value="1"/>
</dbReference>
<dbReference type="OrthoDB" id="47107at2"/>
<feature type="coiled-coil region" evidence="1">
    <location>
        <begin position="125"/>
        <end position="152"/>
    </location>
</feature>
<name>A7HMM8_FERNB</name>
<proteinExistence type="predicted"/>
<dbReference type="HOGENOM" id="CLU_1141233_0_0_0"/>
<feature type="domain" description="Cyclic nucleotide-binding" evidence="2">
    <location>
        <begin position="1"/>
        <end position="72"/>
    </location>
</feature>
<keyword evidence="1" id="KW-0175">Coiled coil</keyword>
<dbReference type="InterPro" id="IPR000595">
    <property type="entry name" value="cNMP-bd_dom"/>
</dbReference>
<dbReference type="InterPro" id="IPR018490">
    <property type="entry name" value="cNMP-bd_dom_sf"/>
</dbReference>
<dbReference type="Gene3D" id="2.60.120.10">
    <property type="entry name" value="Jelly Rolls"/>
    <property type="match status" value="1"/>
</dbReference>
<organism evidence="3 4">
    <name type="scientific">Fervidobacterium nodosum (strain ATCC 35602 / DSM 5306 / Rt17-B1)</name>
    <dbReference type="NCBI Taxonomy" id="381764"/>
    <lineage>
        <taxon>Bacteria</taxon>
        <taxon>Thermotogati</taxon>
        <taxon>Thermotogota</taxon>
        <taxon>Thermotogae</taxon>
        <taxon>Thermotogales</taxon>
        <taxon>Fervidobacteriaceae</taxon>
        <taxon>Fervidobacterium</taxon>
    </lineage>
</organism>
<dbReference type="AlphaFoldDB" id="A7HMM8"/>
<keyword evidence="4" id="KW-1185">Reference proteome</keyword>
<dbReference type="InterPro" id="IPR014710">
    <property type="entry name" value="RmlC-like_jellyroll"/>
</dbReference>
<sequence length="243" mass="28226">MKIEGVILKSGEIPKKLFKVISGTVRETRQNTYHDLVSGDYIALMEYLLSIPLEEDIVAIEESEIVEIDFESEYLNIVKKIVELRKLIDETSIDIDNMVLSDFNFENIELDDYLNQIEQLLTLAAGELPDDVQEALKQIEQLEDDKIITKVNLVRRFIEKFPDDESGPRLLIETASKVYLLLNDRYLTKALLKKVLINYSQKLDYCYEATKILKTVYEDEGNILWRRYEKIAKVIEVILRGNA</sequence>
<evidence type="ECO:0000313" key="4">
    <source>
        <dbReference type="Proteomes" id="UP000002415"/>
    </source>
</evidence>
<dbReference type="KEGG" id="fno:Fnod_1314"/>
<dbReference type="SUPFAM" id="SSF51206">
    <property type="entry name" value="cAMP-binding domain-like"/>
    <property type="match status" value="1"/>
</dbReference>
<dbReference type="STRING" id="381764.Fnod_1314"/>
<evidence type="ECO:0000313" key="3">
    <source>
        <dbReference type="EMBL" id="ABS61161.1"/>
    </source>
</evidence>
<protein>
    <submittedName>
        <fullName evidence="3">Putative transcriptional regulator, Crp/Fnr family</fullName>
    </submittedName>
</protein>
<dbReference type="Proteomes" id="UP000002415">
    <property type="component" value="Chromosome"/>
</dbReference>
<evidence type="ECO:0000259" key="2">
    <source>
        <dbReference type="PROSITE" id="PS50042"/>
    </source>
</evidence>
<accession>A7HMM8</accession>
<dbReference type="EMBL" id="CP000771">
    <property type="protein sequence ID" value="ABS61161.1"/>
    <property type="molecule type" value="Genomic_DNA"/>
</dbReference>
<reference evidence="3 4" key="2">
    <citation type="journal article" date="2009" name="Proc. Natl. Acad. Sci. U.S.A.">
        <title>On the chimeric nature, thermophilic origin, and phylogenetic placement of the Thermotogales.</title>
        <authorList>
            <person name="Zhaxybayeva O."/>
            <person name="Swithers K.S."/>
            <person name="Lapierre P."/>
            <person name="Fournier G.P."/>
            <person name="Bickhart D.M."/>
            <person name="DeBoy R.T."/>
            <person name="Nelson K.E."/>
            <person name="Nesbo C.L."/>
            <person name="Doolittle W.F."/>
            <person name="Gogarten J.P."/>
            <person name="Noll K.M."/>
        </authorList>
    </citation>
    <scope>NUCLEOTIDE SEQUENCE [LARGE SCALE GENOMIC DNA]</scope>
    <source>
        <strain evidence="4">ATCC 35602 / DSM 5306 / Rt17-B1</strain>
    </source>
</reference>
<gene>
    <name evidence="3" type="ordered locus">Fnod_1314</name>
</gene>
<dbReference type="eggNOG" id="ENOG5033VT8">
    <property type="taxonomic scope" value="Bacteria"/>
</dbReference>